<evidence type="ECO:0000313" key="1">
    <source>
        <dbReference type="EMBL" id="GAA2415819.1"/>
    </source>
</evidence>
<keyword evidence="2" id="KW-1185">Reference proteome</keyword>
<name>A0ABN3IWE5_9ACTN</name>
<protein>
    <recommendedName>
        <fullName evidence="3">Secreted protein</fullName>
    </recommendedName>
</protein>
<proteinExistence type="predicted"/>
<dbReference type="EMBL" id="BAAATJ010000035">
    <property type="protein sequence ID" value="GAA2415819.1"/>
    <property type="molecule type" value="Genomic_DNA"/>
</dbReference>
<organism evidence="1 2">
    <name type="scientific">Streptomyces glaucosporus</name>
    <dbReference type="NCBI Taxonomy" id="284044"/>
    <lineage>
        <taxon>Bacteria</taxon>
        <taxon>Bacillati</taxon>
        <taxon>Actinomycetota</taxon>
        <taxon>Actinomycetes</taxon>
        <taxon>Kitasatosporales</taxon>
        <taxon>Streptomycetaceae</taxon>
        <taxon>Streptomyces</taxon>
    </lineage>
</organism>
<sequence>MRRTLLIAMAVVVAVAAAVVGSFAYFGDKALSDLDRQEKECCWADGATPEWMSEVIGVEIPASATDRRAGYKIGSRLDTGLLAFTLPSNEAEKYLVALNPGGAVTVENLRPQPKDYKPAAAFAHLGLPEPETIREARRGGFCDGDLDSPEGKEANYCVKLFAHEFKPGSTRIYLRSTIEPAVSPLPTPIVSAGD</sequence>
<evidence type="ECO:0000313" key="2">
    <source>
        <dbReference type="Proteomes" id="UP001500058"/>
    </source>
</evidence>
<evidence type="ECO:0008006" key="3">
    <source>
        <dbReference type="Google" id="ProtNLM"/>
    </source>
</evidence>
<dbReference type="Proteomes" id="UP001500058">
    <property type="component" value="Unassembled WGS sequence"/>
</dbReference>
<gene>
    <name evidence="1" type="ORF">GCM10010420_52380</name>
</gene>
<comment type="caution">
    <text evidence="1">The sequence shown here is derived from an EMBL/GenBank/DDBJ whole genome shotgun (WGS) entry which is preliminary data.</text>
</comment>
<reference evidence="1 2" key="1">
    <citation type="journal article" date="2019" name="Int. J. Syst. Evol. Microbiol.">
        <title>The Global Catalogue of Microorganisms (GCM) 10K type strain sequencing project: providing services to taxonomists for standard genome sequencing and annotation.</title>
        <authorList>
            <consortium name="The Broad Institute Genomics Platform"/>
            <consortium name="The Broad Institute Genome Sequencing Center for Infectious Disease"/>
            <person name="Wu L."/>
            <person name="Ma J."/>
        </authorList>
    </citation>
    <scope>NUCLEOTIDE SEQUENCE [LARGE SCALE GENOMIC DNA]</scope>
    <source>
        <strain evidence="1 2">JCM 6921</strain>
    </source>
</reference>
<accession>A0ABN3IWE5</accession>